<dbReference type="CDD" id="cd02966">
    <property type="entry name" value="TlpA_like_family"/>
    <property type="match status" value="1"/>
</dbReference>
<evidence type="ECO:0000313" key="3">
    <source>
        <dbReference type="Proteomes" id="UP001156670"/>
    </source>
</evidence>
<proteinExistence type="predicted"/>
<dbReference type="InterPro" id="IPR050553">
    <property type="entry name" value="Thioredoxin_ResA/DsbE_sf"/>
</dbReference>
<dbReference type="PROSITE" id="PS51352">
    <property type="entry name" value="THIOREDOXIN_2"/>
    <property type="match status" value="1"/>
</dbReference>
<protein>
    <recommendedName>
        <fullName evidence="1">Thioredoxin domain-containing protein</fullName>
    </recommendedName>
</protein>
<feature type="domain" description="Thioredoxin" evidence="1">
    <location>
        <begin position="65"/>
        <end position="206"/>
    </location>
</feature>
<evidence type="ECO:0000259" key="1">
    <source>
        <dbReference type="PROSITE" id="PS51352"/>
    </source>
</evidence>
<dbReference type="InterPro" id="IPR036249">
    <property type="entry name" value="Thioredoxin-like_sf"/>
</dbReference>
<dbReference type="PANTHER" id="PTHR42852:SF18">
    <property type="entry name" value="CHROMOSOME UNDETERMINED SCAFFOLD_47, WHOLE GENOME SHOTGUN SEQUENCE"/>
    <property type="match status" value="1"/>
</dbReference>
<dbReference type="InterPro" id="IPR013766">
    <property type="entry name" value="Thioredoxin_domain"/>
</dbReference>
<comment type="caution">
    <text evidence="2">The sequence shown here is derived from an EMBL/GenBank/DDBJ whole genome shotgun (WGS) entry which is preliminary data.</text>
</comment>
<dbReference type="PANTHER" id="PTHR42852">
    <property type="entry name" value="THIOL:DISULFIDE INTERCHANGE PROTEIN DSBE"/>
    <property type="match status" value="1"/>
</dbReference>
<dbReference type="EMBL" id="BSOB01000006">
    <property type="protein sequence ID" value="GLQ91931.1"/>
    <property type="molecule type" value="Genomic_DNA"/>
</dbReference>
<dbReference type="Gene3D" id="3.40.30.10">
    <property type="entry name" value="Glutaredoxin"/>
    <property type="match status" value="1"/>
</dbReference>
<keyword evidence="3" id="KW-1185">Reference proteome</keyword>
<sequence length="223" mass="24344">MHLGAAPQIRYLDATGKPLDYTAFAQQLSQGRRHYSITRDIHAGMAVLRLRPPGAHAGEPGRFAFGRGDDFPPFELPSLQGGMQRLGDFHGRYTLVSFFFAECAPCIAEVPTLNEYAREHGDMNFVAITYEDATTAREFVKQHGSTWNVLYDGQALTDTLGVGIFPTLMLLDPSGHVAGAAVGTAMQDAPAKRLADLGGWIEQWKNVASSEQTRSLHGTPARQ</sequence>
<dbReference type="SUPFAM" id="SSF52833">
    <property type="entry name" value="Thioredoxin-like"/>
    <property type="match status" value="1"/>
</dbReference>
<dbReference type="Pfam" id="PF00578">
    <property type="entry name" value="AhpC-TSA"/>
    <property type="match status" value="1"/>
</dbReference>
<evidence type="ECO:0000313" key="2">
    <source>
        <dbReference type="EMBL" id="GLQ91931.1"/>
    </source>
</evidence>
<name>A0ABQ5XJQ3_9GAMM</name>
<reference evidence="3" key="1">
    <citation type="journal article" date="2019" name="Int. J. Syst. Evol. Microbiol.">
        <title>The Global Catalogue of Microorganisms (GCM) 10K type strain sequencing project: providing services to taxonomists for standard genome sequencing and annotation.</title>
        <authorList>
            <consortium name="The Broad Institute Genomics Platform"/>
            <consortium name="The Broad Institute Genome Sequencing Center for Infectious Disease"/>
            <person name="Wu L."/>
            <person name="Ma J."/>
        </authorList>
    </citation>
    <scope>NUCLEOTIDE SEQUENCE [LARGE SCALE GENOMIC DNA]</scope>
    <source>
        <strain evidence="3">NBRC 111980</strain>
    </source>
</reference>
<dbReference type="Proteomes" id="UP001156670">
    <property type="component" value="Unassembled WGS sequence"/>
</dbReference>
<dbReference type="InterPro" id="IPR000866">
    <property type="entry name" value="AhpC/TSA"/>
</dbReference>
<organism evidence="2 3">
    <name type="scientific">Dyella acidisoli</name>
    <dbReference type="NCBI Taxonomy" id="1867834"/>
    <lineage>
        <taxon>Bacteria</taxon>
        <taxon>Pseudomonadati</taxon>
        <taxon>Pseudomonadota</taxon>
        <taxon>Gammaproteobacteria</taxon>
        <taxon>Lysobacterales</taxon>
        <taxon>Rhodanobacteraceae</taxon>
        <taxon>Dyella</taxon>
    </lineage>
</organism>
<gene>
    <name evidence="2" type="ORF">GCM10007901_08810</name>
</gene>
<accession>A0ABQ5XJQ3</accession>